<gene>
    <name evidence="7" type="ORF">GQX73_g6775</name>
</gene>
<keyword evidence="1" id="KW-0479">Metal-binding</keyword>
<dbReference type="FunFam" id="3.30.160.60:FF:000065">
    <property type="entry name" value="B-cell CLL/lymphoma 6, member B"/>
    <property type="match status" value="1"/>
</dbReference>
<organism evidence="7 8">
    <name type="scientific">Xylaria multiplex</name>
    <dbReference type="NCBI Taxonomy" id="323545"/>
    <lineage>
        <taxon>Eukaryota</taxon>
        <taxon>Fungi</taxon>
        <taxon>Dikarya</taxon>
        <taxon>Ascomycota</taxon>
        <taxon>Pezizomycotina</taxon>
        <taxon>Sordariomycetes</taxon>
        <taxon>Xylariomycetidae</taxon>
        <taxon>Xylariales</taxon>
        <taxon>Xylariaceae</taxon>
        <taxon>Xylaria</taxon>
    </lineage>
</organism>
<dbReference type="InParanoid" id="A0A7C8N561"/>
<dbReference type="InterPro" id="IPR013087">
    <property type="entry name" value="Znf_C2H2_type"/>
</dbReference>
<sequence>MWSKVNILRKLYQEALKALKVFQRISGNHEKPPYYQDRGMLQNNTFRNSQSWLAELQDTAKIHELYDARQSSYVGNLEAYRHLSCNRASIPEADSHQLSPSEPSSASSGHSGSFPSDISPTSATLTSESPVLGHFPLPPGGVETNLQSFPTMGQVYQASRDREVPSPSVNTTRSIADMPSEWINMDRMLLNPEETLGSPTDINNLMLPDLLSIPSAQINEIPQLDTYTVNESFISPDNIHLQSSPSTSVPSYSNYELSPSSMSSGPELMRCTYPGCVFEPNGKPENRRAYMRKHLKSHQKIEIPCKVCGKTFTRQDNLTNHMHKKHTDVNESPSKRRRSLESLLSAGQPRRKESRRDVCGII</sequence>
<feature type="compositionally biased region" description="Basic and acidic residues" evidence="5">
    <location>
        <begin position="350"/>
        <end position="362"/>
    </location>
</feature>
<accession>A0A7C8N561</accession>
<dbReference type="EMBL" id="WUBL01000081">
    <property type="protein sequence ID" value="KAF2966797.1"/>
    <property type="molecule type" value="Genomic_DNA"/>
</dbReference>
<dbReference type="InterPro" id="IPR036236">
    <property type="entry name" value="Znf_C2H2_sf"/>
</dbReference>
<feature type="domain" description="C2H2-type" evidence="6">
    <location>
        <begin position="303"/>
        <end position="331"/>
    </location>
</feature>
<evidence type="ECO:0000313" key="8">
    <source>
        <dbReference type="Proteomes" id="UP000481858"/>
    </source>
</evidence>
<dbReference type="Proteomes" id="UP000481858">
    <property type="component" value="Unassembled WGS sequence"/>
</dbReference>
<dbReference type="SMART" id="SM00355">
    <property type="entry name" value="ZnF_C2H2"/>
    <property type="match status" value="2"/>
</dbReference>
<keyword evidence="2 4" id="KW-0863">Zinc-finger</keyword>
<keyword evidence="8" id="KW-1185">Reference proteome</keyword>
<evidence type="ECO:0000313" key="7">
    <source>
        <dbReference type="EMBL" id="KAF2966797.1"/>
    </source>
</evidence>
<comment type="caution">
    <text evidence="7">The sequence shown here is derived from an EMBL/GenBank/DDBJ whole genome shotgun (WGS) entry which is preliminary data.</text>
</comment>
<evidence type="ECO:0000256" key="4">
    <source>
        <dbReference type="PROSITE-ProRule" id="PRU00042"/>
    </source>
</evidence>
<evidence type="ECO:0000256" key="5">
    <source>
        <dbReference type="SAM" id="MobiDB-lite"/>
    </source>
</evidence>
<dbReference type="GO" id="GO:0008270">
    <property type="term" value="F:zinc ion binding"/>
    <property type="evidence" value="ECO:0007669"/>
    <property type="project" value="UniProtKB-KW"/>
</dbReference>
<evidence type="ECO:0000256" key="2">
    <source>
        <dbReference type="ARBA" id="ARBA00022771"/>
    </source>
</evidence>
<dbReference type="Pfam" id="PF00096">
    <property type="entry name" value="zf-C2H2"/>
    <property type="match status" value="1"/>
</dbReference>
<feature type="compositionally biased region" description="Polar residues" evidence="5">
    <location>
        <begin position="120"/>
        <end position="129"/>
    </location>
</feature>
<protein>
    <recommendedName>
        <fullName evidence="6">C2H2-type domain-containing protein</fullName>
    </recommendedName>
</protein>
<dbReference type="OrthoDB" id="654211at2759"/>
<evidence type="ECO:0000256" key="3">
    <source>
        <dbReference type="ARBA" id="ARBA00022833"/>
    </source>
</evidence>
<evidence type="ECO:0000256" key="1">
    <source>
        <dbReference type="ARBA" id="ARBA00022723"/>
    </source>
</evidence>
<feature type="region of interest" description="Disordered" evidence="5">
    <location>
        <begin position="318"/>
        <end position="362"/>
    </location>
</feature>
<evidence type="ECO:0000259" key="6">
    <source>
        <dbReference type="PROSITE" id="PS50157"/>
    </source>
</evidence>
<dbReference type="PROSITE" id="PS50157">
    <property type="entry name" value="ZINC_FINGER_C2H2_2"/>
    <property type="match status" value="1"/>
</dbReference>
<dbReference type="Gene3D" id="3.30.160.60">
    <property type="entry name" value="Classic Zinc Finger"/>
    <property type="match status" value="1"/>
</dbReference>
<keyword evidence="3" id="KW-0862">Zinc</keyword>
<dbReference type="SUPFAM" id="SSF57667">
    <property type="entry name" value="beta-beta-alpha zinc fingers"/>
    <property type="match status" value="1"/>
</dbReference>
<proteinExistence type="predicted"/>
<dbReference type="AlphaFoldDB" id="A0A7C8N561"/>
<feature type="compositionally biased region" description="Low complexity" evidence="5">
    <location>
        <begin position="96"/>
        <end position="119"/>
    </location>
</feature>
<dbReference type="PROSITE" id="PS00028">
    <property type="entry name" value="ZINC_FINGER_C2H2_1"/>
    <property type="match status" value="1"/>
</dbReference>
<reference evidence="7 8" key="1">
    <citation type="submission" date="2019-12" db="EMBL/GenBank/DDBJ databases">
        <title>Draft genome sequence of the ascomycete Xylaria multiplex DSM 110363.</title>
        <authorList>
            <person name="Buettner E."/>
            <person name="Kellner H."/>
        </authorList>
    </citation>
    <scope>NUCLEOTIDE SEQUENCE [LARGE SCALE GENOMIC DNA]</scope>
    <source>
        <strain evidence="7 8">DSM 110363</strain>
    </source>
</reference>
<name>A0A7C8N561_9PEZI</name>
<feature type="region of interest" description="Disordered" evidence="5">
    <location>
        <begin position="92"/>
        <end position="139"/>
    </location>
</feature>